<reference evidence="1 2" key="1">
    <citation type="submission" date="2016-07" db="EMBL/GenBank/DDBJ databases">
        <title>Multiple horizontal gene transfer events from other fungi enriched the ability of initially mycotrophic Trichoderma (Ascomycota) to feed on dead plant biomass.</title>
        <authorList>
            <consortium name="DOE Joint Genome Institute"/>
            <person name="Aerts A."/>
            <person name="Atanasova L."/>
            <person name="Chenthamara K."/>
            <person name="Zhang J."/>
            <person name="Grujic M."/>
            <person name="Henrissat B."/>
            <person name="Kuo A."/>
            <person name="Salamov A."/>
            <person name="Lipzen A."/>
            <person name="Labutti K."/>
            <person name="Barry K."/>
            <person name="Miao Y."/>
            <person name="Rahimi M.J."/>
            <person name="Shen Q."/>
            <person name="Grigoriev I.V."/>
            <person name="Kubicek C.P."/>
            <person name="Druzhinina I.S."/>
        </authorList>
    </citation>
    <scope>NUCLEOTIDE SEQUENCE [LARGE SCALE GENOMIC DNA]</scope>
    <source>
        <strain evidence="1 2">CBS 433.97</strain>
    </source>
</reference>
<dbReference type="Proteomes" id="UP000240493">
    <property type="component" value="Unassembled WGS sequence"/>
</dbReference>
<accession>A0A2T3YWR6</accession>
<evidence type="ECO:0000313" key="1">
    <source>
        <dbReference type="EMBL" id="PTB36977.1"/>
    </source>
</evidence>
<dbReference type="EMBL" id="KZ679269">
    <property type="protein sequence ID" value="PTB36977.1"/>
    <property type="molecule type" value="Genomic_DNA"/>
</dbReference>
<proteinExistence type="predicted"/>
<organism evidence="1 2">
    <name type="scientific">Trichoderma asperellum (strain ATCC 204424 / CBS 433.97 / NBRC 101777)</name>
    <dbReference type="NCBI Taxonomy" id="1042311"/>
    <lineage>
        <taxon>Eukaryota</taxon>
        <taxon>Fungi</taxon>
        <taxon>Dikarya</taxon>
        <taxon>Ascomycota</taxon>
        <taxon>Pezizomycotina</taxon>
        <taxon>Sordariomycetes</taxon>
        <taxon>Hypocreomycetidae</taxon>
        <taxon>Hypocreales</taxon>
        <taxon>Hypocreaceae</taxon>
        <taxon>Trichoderma</taxon>
    </lineage>
</organism>
<evidence type="ECO:0000313" key="2">
    <source>
        <dbReference type="Proteomes" id="UP000240493"/>
    </source>
</evidence>
<protein>
    <submittedName>
        <fullName evidence="1">Uncharacterized protein</fullName>
    </submittedName>
</protein>
<gene>
    <name evidence="1" type="ORF">M441DRAFT_50982</name>
</gene>
<name>A0A2T3YWR6_TRIA4</name>
<dbReference type="AlphaFoldDB" id="A0A2T3YWR6"/>
<keyword evidence="2" id="KW-1185">Reference proteome</keyword>
<sequence length="196" mass="21006">MYRHVLLSGTSLSPSSNEAHFVSVCSTAPHLGASSSPCLGPAVGTGSLPGTGIPDGRRMSKRRARYGAAGATMRKAELAFMGSCTDTPIYEERGGASLFIHLISMFLKMSKRNKMQSCGKLSPLCEIWQRRVRHMGAFLPYLQYAVAAIFTSVSVLEIACLRKANTALSGSLYEAQSAVNGQSCFKAVRKPPRVAS</sequence>